<keyword evidence="5" id="KW-0812">Transmembrane</keyword>
<keyword evidence="7" id="KW-1185">Reference proteome</keyword>
<evidence type="ECO:0000313" key="7">
    <source>
        <dbReference type="Proteomes" id="UP000007575"/>
    </source>
</evidence>
<evidence type="ECO:0000256" key="3">
    <source>
        <dbReference type="ARBA" id="ARBA00022764"/>
    </source>
</evidence>
<dbReference type="SUPFAM" id="SSF54523">
    <property type="entry name" value="Pili subunits"/>
    <property type="match status" value="1"/>
</dbReference>
<dbReference type="GO" id="GO:0009279">
    <property type="term" value="C:cell outer membrane"/>
    <property type="evidence" value="ECO:0007669"/>
    <property type="project" value="UniProtKB-SubCell"/>
</dbReference>
<keyword evidence="4" id="KW-0998">Cell outer membrane</keyword>
<dbReference type="EMBL" id="CP002193">
    <property type="protein sequence ID" value="AFD27453.1"/>
    <property type="molecule type" value="Genomic_DNA"/>
</dbReference>
<proteinExistence type="predicted"/>
<feature type="transmembrane region" description="Helical" evidence="5">
    <location>
        <begin position="6"/>
        <end position="29"/>
    </location>
</feature>
<keyword evidence="3" id="KW-0574">Periplasm</keyword>
<accession>H8H1Q6</accession>
<dbReference type="AlphaFoldDB" id="H8H1Q6"/>
<geneLocation type="plasmid" evidence="6 7">
    <name>P2</name>
</geneLocation>
<sequence>MRTQGFTLIELLVVIAVIAVLAAILLPSYGGAAKTTNRRAAQLHAQTVKLSLDTAIAANPNLSTSVLGTVNCTNAQDIGPTGVVAPNGGNGWQNAPAGTTCSATPLTARTYRVSVTISELNQTVVAP</sequence>
<reference evidence="6 7" key="1">
    <citation type="journal article" date="2012" name="PLoS ONE">
        <title>Genome sequence and transcriptome analysis of the radioresistant bacterium Deinococcus gobiensis: insights into the extreme environmental adaptations.</title>
        <authorList>
            <person name="Yuan M."/>
            <person name="Chen M."/>
            <person name="Zhang W."/>
            <person name="Lu W."/>
            <person name="Wang J."/>
            <person name="Yang M."/>
            <person name="Zhao P."/>
            <person name="Tang R."/>
            <person name="Li X."/>
            <person name="Hao Y."/>
            <person name="Zhou Z."/>
            <person name="Zhan Y."/>
            <person name="Yu H."/>
            <person name="Teng C."/>
            <person name="Yan Y."/>
            <person name="Ping S."/>
            <person name="Wang Y."/>
            <person name="Lin M."/>
        </authorList>
    </citation>
    <scope>NUCLEOTIDE SEQUENCE [LARGE SCALE GENOMIC DNA]</scope>
    <source>
        <strain evidence="7">DSM 21396 / JCM 16679 / CGMCC 1.7299 / I-0</strain>
        <plasmid evidence="6">P2</plasmid>
    </source>
</reference>
<dbReference type="OrthoDB" id="72698at2"/>
<dbReference type="InterPro" id="IPR012902">
    <property type="entry name" value="N_methyl_site"/>
</dbReference>
<keyword evidence="5" id="KW-1133">Transmembrane helix</keyword>
<dbReference type="InterPro" id="IPR045584">
    <property type="entry name" value="Pilin-like"/>
</dbReference>
<dbReference type="PANTHER" id="PTHR30093">
    <property type="entry name" value="GENERAL SECRETION PATHWAY PROTEIN G"/>
    <property type="match status" value="1"/>
</dbReference>
<dbReference type="RefSeq" id="WP_014686549.1">
    <property type="nucleotide sequence ID" value="NC_017791.1"/>
</dbReference>
<evidence type="ECO:0000256" key="1">
    <source>
        <dbReference type="ARBA" id="ARBA00004203"/>
    </source>
</evidence>
<comment type="subcellular location">
    <subcellularLocation>
        <location evidence="1">Cell outer membrane</location>
        <topology evidence="1">Single-pass membrane protein</topology>
    </subcellularLocation>
    <subcellularLocation>
        <location evidence="2">Periplasm</location>
    </subcellularLocation>
</comment>
<keyword evidence="5" id="KW-0472">Membrane</keyword>
<name>H8H1Q6_DEIGI</name>
<dbReference type="GO" id="GO:0042597">
    <property type="term" value="C:periplasmic space"/>
    <property type="evidence" value="ECO:0007669"/>
    <property type="project" value="UniProtKB-SubCell"/>
</dbReference>
<dbReference type="Gene3D" id="3.30.700.10">
    <property type="entry name" value="Glycoprotein, Type 4 Pilin"/>
    <property type="match status" value="1"/>
</dbReference>
<gene>
    <name evidence="6" type="ordered locus">DGo_PB0184</name>
</gene>
<dbReference type="Proteomes" id="UP000007575">
    <property type="component" value="Plasmid P2"/>
</dbReference>
<dbReference type="PROSITE" id="PS00409">
    <property type="entry name" value="PROKAR_NTER_METHYL"/>
    <property type="match status" value="1"/>
</dbReference>
<dbReference type="NCBIfam" id="TIGR02532">
    <property type="entry name" value="IV_pilin_GFxxxE"/>
    <property type="match status" value="1"/>
</dbReference>
<dbReference type="PATRIC" id="fig|745776.4.peg.3555"/>
<dbReference type="HOGENOM" id="CLU_1966935_0_0_0"/>
<evidence type="ECO:0000256" key="2">
    <source>
        <dbReference type="ARBA" id="ARBA00004418"/>
    </source>
</evidence>
<evidence type="ECO:0008006" key="8">
    <source>
        <dbReference type="Google" id="ProtNLM"/>
    </source>
</evidence>
<dbReference type="KEGG" id="dgo:DGo_PB0184"/>
<evidence type="ECO:0000256" key="5">
    <source>
        <dbReference type="SAM" id="Phobius"/>
    </source>
</evidence>
<evidence type="ECO:0000256" key="4">
    <source>
        <dbReference type="ARBA" id="ARBA00023237"/>
    </source>
</evidence>
<protein>
    <recommendedName>
        <fullName evidence="8">Prepilin-type N-terminal cleavage/methylation domain-containing protein</fullName>
    </recommendedName>
</protein>
<evidence type="ECO:0000313" key="6">
    <source>
        <dbReference type="EMBL" id="AFD27453.1"/>
    </source>
</evidence>
<dbReference type="Pfam" id="PF07963">
    <property type="entry name" value="N_methyl"/>
    <property type="match status" value="1"/>
</dbReference>
<keyword evidence="6" id="KW-0614">Plasmid</keyword>
<organism evidence="6 7">
    <name type="scientific">Deinococcus gobiensis (strain DSM 21396 / JCM 16679 / CGMCC 1.7299 / I-0)</name>
    <dbReference type="NCBI Taxonomy" id="745776"/>
    <lineage>
        <taxon>Bacteria</taxon>
        <taxon>Thermotogati</taxon>
        <taxon>Deinococcota</taxon>
        <taxon>Deinococci</taxon>
        <taxon>Deinococcales</taxon>
        <taxon>Deinococcaceae</taxon>
        <taxon>Deinococcus</taxon>
    </lineage>
</organism>